<keyword evidence="2" id="KW-1185">Reference proteome</keyword>
<organism evidence="1 2">
    <name type="scientific">Catharanthus roseus</name>
    <name type="common">Madagascar periwinkle</name>
    <name type="synonym">Vinca rosea</name>
    <dbReference type="NCBI Taxonomy" id="4058"/>
    <lineage>
        <taxon>Eukaryota</taxon>
        <taxon>Viridiplantae</taxon>
        <taxon>Streptophyta</taxon>
        <taxon>Embryophyta</taxon>
        <taxon>Tracheophyta</taxon>
        <taxon>Spermatophyta</taxon>
        <taxon>Magnoliopsida</taxon>
        <taxon>eudicotyledons</taxon>
        <taxon>Gunneridae</taxon>
        <taxon>Pentapetalae</taxon>
        <taxon>asterids</taxon>
        <taxon>lamiids</taxon>
        <taxon>Gentianales</taxon>
        <taxon>Apocynaceae</taxon>
        <taxon>Rauvolfioideae</taxon>
        <taxon>Vinceae</taxon>
        <taxon>Catharanthinae</taxon>
        <taxon>Catharanthus</taxon>
    </lineage>
</organism>
<dbReference type="Proteomes" id="UP001060085">
    <property type="component" value="Linkage Group LG02"/>
</dbReference>
<evidence type="ECO:0000313" key="1">
    <source>
        <dbReference type="EMBL" id="KAI5675799.1"/>
    </source>
</evidence>
<evidence type="ECO:0000313" key="2">
    <source>
        <dbReference type="Proteomes" id="UP001060085"/>
    </source>
</evidence>
<name>A0ACC0BSZ8_CATRO</name>
<dbReference type="EMBL" id="CM044702">
    <property type="protein sequence ID" value="KAI5675799.1"/>
    <property type="molecule type" value="Genomic_DNA"/>
</dbReference>
<proteinExistence type="predicted"/>
<gene>
    <name evidence="1" type="ORF">M9H77_06749</name>
</gene>
<reference evidence="2" key="1">
    <citation type="journal article" date="2023" name="Nat. Plants">
        <title>Single-cell RNA sequencing provides a high-resolution roadmap for understanding the multicellular compartmentation of specialized metabolism.</title>
        <authorList>
            <person name="Sun S."/>
            <person name="Shen X."/>
            <person name="Li Y."/>
            <person name="Li Y."/>
            <person name="Wang S."/>
            <person name="Li R."/>
            <person name="Zhang H."/>
            <person name="Shen G."/>
            <person name="Guo B."/>
            <person name="Wei J."/>
            <person name="Xu J."/>
            <person name="St-Pierre B."/>
            <person name="Chen S."/>
            <person name="Sun C."/>
        </authorList>
    </citation>
    <scope>NUCLEOTIDE SEQUENCE [LARGE SCALE GENOMIC DNA]</scope>
</reference>
<protein>
    <submittedName>
        <fullName evidence="1">Uncharacterized protein</fullName>
    </submittedName>
</protein>
<comment type="caution">
    <text evidence="1">The sequence shown here is derived from an EMBL/GenBank/DDBJ whole genome shotgun (WGS) entry which is preliminary data.</text>
</comment>
<accession>A0ACC0BSZ8</accession>
<sequence>MPNLNWAFVFILCVLIVQLRLGQCHRDYSTDPFAQQQSDKVLQLPGQVFDVSFAHYSGFVTVNEEAGRALFYWFFEAVEDPSSKPLVLWLNGGPGCSSIAYGVAEEIGPFHVEKDGKRLYLNPYSWNQAANILFLDSPVGVGYSYSNTSSDYLSNGDNRTAADSLKFLLKWLERFPQYKGRDFYITGESYAGHYVPQLSQAIVRHNIAAKDSTINLKGFMVGNALTDDFHDHLGLFQFMWSTGMISDQTFKKLNDLCDSQPFLQPSEQCNKVLDVADEEMGHIDPYSIFTPACTASFSVLNQFFKRRNKVGKLRRQYDPCTEQHSRIYFNLPEVQKALHVYNRNNSSEWQTCSNVVNENWKDSPSSVLDVYEELLHSGIRIWIFSGDTDAVIPVTSTRYTIDALKLPTISPWRAWYIDGQVGGWTQEYEGLNFVTVRGAGHEVPLHRPKEALALIKAFVSGKTMPKLEQINDM</sequence>